<dbReference type="RefSeq" id="WP_054875311.1">
    <property type="nucleotide sequence ID" value="NZ_LKET01000032.1"/>
</dbReference>
<dbReference type="EMBL" id="LKET01000032">
    <property type="protein sequence ID" value="KPU44114.1"/>
    <property type="molecule type" value="Genomic_DNA"/>
</dbReference>
<reference evidence="1 2" key="1">
    <citation type="submission" date="2015-09" db="EMBL/GenBank/DDBJ databases">
        <title>Genome sequence of Oxobacter pfennigii DSM 3222.</title>
        <authorList>
            <person name="Poehlein A."/>
            <person name="Bengelsdorf F.R."/>
            <person name="Schiel-Bengelsdorf B."/>
            <person name="Duerre P."/>
            <person name="Daniel R."/>
        </authorList>
    </citation>
    <scope>NUCLEOTIDE SEQUENCE [LARGE SCALE GENOMIC DNA]</scope>
    <source>
        <strain evidence="1 2">DSM 3222</strain>
    </source>
</reference>
<name>A0A0P8W8R2_9CLOT</name>
<comment type="caution">
    <text evidence="1">The sequence shown here is derived from an EMBL/GenBank/DDBJ whole genome shotgun (WGS) entry which is preliminary data.</text>
</comment>
<dbReference type="InterPro" id="IPR022476">
    <property type="entry name" value="Spore_YabP/YqfC"/>
</dbReference>
<evidence type="ECO:0000313" key="1">
    <source>
        <dbReference type="EMBL" id="KPU44114.1"/>
    </source>
</evidence>
<sequence>MAKKTQEVKQQIAGILGFPKDVVMNTPKATMTGNIQVNIENHLGLIQYEDKIVRINTSIGVYTITGLNLVIKDITTDEISIAGLIENLDISG</sequence>
<keyword evidence="2" id="KW-1185">Reference proteome</keyword>
<gene>
    <name evidence="1" type="ORF">OXPF_22810</name>
</gene>
<accession>A0A0P8W8R2</accession>
<organism evidence="1 2">
    <name type="scientific">Oxobacter pfennigii</name>
    <dbReference type="NCBI Taxonomy" id="36849"/>
    <lineage>
        <taxon>Bacteria</taxon>
        <taxon>Bacillati</taxon>
        <taxon>Bacillota</taxon>
        <taxon>Clostridia</taxon>
        <taxon>Eubacteriales</taxon>
        <taxon>Clostridiaceae</taxon>
        <taxon>Oxobacter</taxon>
    </lineage>
</organism>
<dbReference type="InterPro" id="IPR022477">
    <property type="entry name" value="Spore_YqfC"/>
</dbReference>
<dbReference type="Pfam" id="PF07873">
    <property type="entry name" value="YabP"/>
    <property type="match status" value="1"/>
</dbReference>
<dbReference type="STRING" id="36849.OXPF_22810"/>
<protein>
    <submittedName>
        <fullName evidence="1">YabP family protein</fullName>
    </submittedName>
</protein>
<dbReference type="NCBIfam" id="TIGR02856">
    <property type="entry name" value="spore_yqfC"/>
    <property type="match status" value="1"/>
</dbReference>
<proteinExistence type="predicted"/>
<dbReference type="Proteomes" id="UP000050326">
    <property type="component" value="Unassembled WGS sequence"/>
</dbReference>
<evidence type="ECO:0000313" key="2">
    <source>
        <dbReference type="Proteomes" id="UP000050326"/>
    </source>
</evidence>
<dbReference type="AlphaFoldDB" id="A0A0P8W8R2"/>